<feature type="domain" description="GST C-terminal" evidence="6">
    <location>
        <begin position="100"/>
        <end position="222"/>
    </location>
</feature>
<evidence type="ECO:0000256" key="1">
    <source>
        <dbReference type="ARBA" id="ARBA00007409"/>
    </source>
</evidence>
<dbReference type="GO" id="GO:0004364">
    <property type="term" value="F:glutathione transferase activity"/>
    <property type="evidence" value="ECO:0007669"/>
    <property type="project" value="UniProtKB-EC"/>
</dbReference>
<dbReference type="InterPro" id="IPR040079">
    <property type="entry name" value="Glutathione_S-Trfase"/>
</dbReference>
<dbReference type="Proteomes" id="UP000813385">
    <property type="component" value="Unassembled WGS sequence"/>
</dbReference>
<dbReference type="AlphaFoldDB" id="A0A8K0X6W3"/>
<dbReference type="GO" id="GO:0006749">
    <property type="term" value="P:glutathione metabolic process"/>
    <property type="evidence" value="ECO:0007669"/>
    <property type="project" value="TreeGrafter"/>
</dbReference>
<proteinExistence type="inferred from homology"/>
<dbReference type="PROSITE" id="PS50405">
    <property type="entry name" value="GST_CTER"/>
    <property type="match status" value="1"/>
</dbReference>
<sequence length="222" mass="25553">MSRITLFTDSRFPCPRRLELVIVELGLTINKTHEFDVFKREQKTPELEQLNPSGAVPFIQDDTFNPPLVLAESRAIARYLVRQYGQDIPVEKSLVPDASDTRAWAMFEEAASIEQTAFDVAANPLVFEEYFKPKYMGRDPDAEKSQALKQRLSTALDVLDKKLRKTKFMAGDKLTLVDLFYVPYVHHLKNDVWPSFLDGRMHLAAWWKEMESISSYKTVFGS</sequence>
<keyword evidence="3" id="KW-0808">Transferase</keyword>
<dbReference type="InterPro" id="IPR004046">
    <property type="entry name" value="GST_C"/>
</dbReference>
<dbReference type="PANTHER" id="PTHR43900:SF3">
    <property type="entry name" value="GLUTATHIONE S-TRANSFERASE RHO"/>
    <property type="match status" value="1"/>
</dbReference>
<dbReference type="InterPro" id="IPR010987">
    <property type="entry name" value="Glutathione-S-Trfase_C-like"/>
</dbReference>
<dbReference type="SUPFAM" id="SSF47616">
    <property type="entry name" value="GST C-terminal domain-like"/>
    <property type="match status" value="1"/>
</dbReference>
<protein>
    <recommendedName>
        <fullName evidence="2">glutathione transferase</fullName>
        <ecNumber evidence="2">2.5.1.18</ecNumber>
    </recommendedName>
</protein>
<dbReference type="OrthoDB" id="2309723at2759"/>
<keyword evidence="8" id="KW-1185">Reference proteome</keyword>
<evidence type="ECO:0000259" key="6">
    <source>
        <dbReference type="PROSITE" id="PS50405"/>
    </source>
</evidence>
<dbReference type="InterPro" id="IPR004045">
    <property type="entry name" value="Glutathione_S-Trfase_N"/>
</dbReference>
<dbReference type="SFLD" id="SFLDS00019">
    <property type="entry name" value="Glutathione_Transferase_(cytos"/>
    <property type="match status" value="1"/>
</dbReference>
<dbReference type="Gene3D" id="1.20.1050.10">
    <property type="match status" value="1"/>
</dbReference>
<accession>A0A8K0X6W3</accession>
<dbReference type="EMBL" id="JAGPXD010000002">
    <property type="protein sequence ID" value="KAH7369312.1"/>
    <property type="molecule type" value="Genomic_DNA"/>
</dbReference>
<feature type="domain" description="GST N-terminal" evidence="5">
    <location>
        <begin position="2"/>
        <end position="88"/>
    </location>
</feature>
<dbReference type="PANTHER" id="PTHR43900">
    <property type="entry name" value="GLUTATHIONE S-TRANSFERASE RHO"/>
    <property type="match status" value="1"/>
</dbReference>
<dbReference type="GO" id="GO:0043295">
    <property type="term" value="F:glutathione binding"/>
    <property type="evidence" value="ECO:0007669"/>
    <property type="project" value="TreeGrafter"/>
</dbReference>
<evidence type="ECO:0000313" key="7">
    <source>
        <dbReference type="EMBL" id="KAH7369312.1"/>
    </source>
</evidence>
<name>A0A8K0X6W3_9PEZI</name>
<evidence type="ECO:0000313" key="8">
    <source>
        <dbReference type="Proteomes" id="UP000813385"/>
    </source>
</evidence>
<reference evidence="7" key="1">
    <citation type="journal article" date="2021" name="Nat. Commun.">
        <title>Genetic determinants of endophytism in the Arabidopsis root mycobiome.</title>
        <authorList>
            <person name="Mesny F."/>
            <person name="Miyauchi S."/>
            <person name="Thiergart T."/>
            <person name="Pickel B."/>
            <person name="Atanasova L."/>
            <person name="Karlsson M."/>
            <person name="Huettel B."/>
            <person name="Barry K.W."/>
            <person name="Haridas S."/>
            <person name="Chen C."/>
            <person name="Bauer D."/>
            <person name="Andreopoulos W."/>
            <person name="Pangilinan J."/>
            <person name="LaButti K."/>
            <person name="Riley R."/>
            <person name="Lipzen A."/>
            <person name="Clum A."/>
            <person name="Drula E."/>
            <person name="Henrissat B."/>
            <person name="Kohler A."/>
            <person name="Grigoriev I.V."/>
            <person name="Martin F.M."/>
            <person name="Hacquard S."/>
        </authorList>
    </citation>
    <scope>NUCLEOTIDE SEQUENCE</scope>
    <source>
        <strain evidence="7">MPI-CAGE-AT-0016</strain>
    </source>
</reference>
<dbReference type="Pfam" id="PF00043">
    <property type="entry name" value="GST_C"/>
    <property type="match status" value="1"/>
</dbReference>
<feature type="non-terminal residue" evidence="7">
    <location>
        <position position="1"/>
    </location>
</feature>
<dbReference type="GO" id="GO:0005737">
    <property type="term" value="C:cytoplasm"/>
    <property type="evidence" value="ECO:0007669"/>
    <property type="project" value="TreeGrafter"/>
</dbReference>
<dbReference type="Gene3D" id="3.40.30.10">
    <property type="entry name" value="Glutaredoxin"/>
    <property type="match status" value="1"/>
</dbReference>
<evidence type="ECO:0000256" key="4">
    <source>
        <dbReference type="ARBA" id="ARBA00047960"/>
    </source>
</evidence>
<dbReference type="EC" id="2.5.1.18" evidence="2"/>
<dbReference type="InterPro" id="IPR036282">
    <property type="entry name" value="Glutathione-S-Trfase_C_sf"/>
</dbReference>
<evidence type="ECO:0000256" key="2">
    <source>
        <dbReference type="ARBA" id="ARBA00012452"/>
    </source>
</evidence>
<dbReference type="SUPFAM" id="SSF52833">
    <property type="entry name" value="Thioredoxin-like"/>
    <property type="match status" value="1"/>
</dbReference>
<comment type="catalytic activity">
    <reaction evidence="4">
        <text>RX + glutathione = an S-substituted glutathione + a halide anion + H(+)</text>
        <dbReference type="Rhea" id="RHEA:16437"/>
        <dbReference type="ChEBI" id="CHEBI:15378"/>
        <dbReference type="ChEBI" id="CHEBI:16042"/>
        <dbReference type="ChEBI" id="CHEBI:17792"/>
        <dbReference type="ChEBI" id="CHEBI:57925"/>
        <dbReference type="ChEBI" id="CHEBI:90779"/>
        <dbReference type="EC" id="2.5.1.18"/>
    </reaction>
</comment>
<evidence type="ECO:0000259" key="5">
    <source>
        <dbReference type="PROSITE" id="PS50404"/>
    </source>
</evidence>
<organism evidence="7 8">
    <name type="scientific">Plectosphaerella cucumerina</name>
    <dbReference type="NCBI Taxonomy" id="40658"/>
    <lineage>
        <taxon>Eukaryota</taxon>
        <taxon>Fungi</taxon>
        <taxon>Dikarya</taxon>
        <taxon>Ascomycota</taxon>
        <taxon>Pezizomycotina</taxon>
        <taxon>Sordariomycetes</taxon>
        <taxon>Hypocreomycetidae</taxon>
        <taxon>Glomerellales</taxon>
        <taxon>Plectosphaerellaceae</taxon>
        <taxon>Plectosphaerella</taxon>
    </lineage>
</organism>
<comment type="similarity">
    <text evidence="1">Belongs to the GST superfamily.</text>
</comment>
<dbReference type="SFLD" id="SFLDG00358">
    <property type="entry name" value="Main_(cytGST)"/>
    <property type="match status" value="1"/>
</dbReference>
<evidence type="ECO:0000256" key="3">
    <source>
        <dbReference type="ARBA" id="ARBA00022679"/>
    </source>
</evidence>
<dbReference type="Pfam" id="PF13409">
    <property type="entry name" value="GST_N_2"/>
    <property type="match status" value="1"/>
</dbReference>
<dbReference type="InterPro" id="IPR036249">
    <property type="entry name" value="Thioredoxin-like_sf"/>
</dbReference>
<gene>
    <name evidence="7" type="ORF">B0T11DRAFT_278577</name>
</gene>
<comment type="caution">
    <text evidence="7">The sequence shown here is derived from an EMBL/GenBank/DDBJ whole genome shotgun (WGS) entry which is preliminary data.</text>
</comment>
<dbReference type="PROSITE" id="PS50404">
    <property type="entry name" value="GST_NTER"/>
    <property type="match status" value="1"/>
</dbReference>